<dbReference type="GO" id="GO:0005524">
    <property type="term" value="F:ATP binding"/>
    <property type="evidence" value="ECO:0007669"/>
    <property type="project" value="UniProtKB-KW"/>
</dbReference>
<feature type="domain" description="Helicase C-terminal" evidence="6">
    <location>
        <begin position="1"/>
        <end position="159"/>
    </location>
</feature>
<dbReference type="OMA" id="TDFALDE"/>
<dbReference type="Gramene" id="OIT21539">
    <property type="protein sequence ID" value="OIT21539"/>
    <property type="gene ID" value="A4A49_35784"/>
</dbReference>
<dbReference type="PANTHER" id="PTHR47961">
    <property type="entry name" value="DNA POLYMERASE THETA, PUTATIVE (AFU_ORTHOLOGUE AFUA_1G05260)-RELATED"/>
    <property type="match status" value="1"/>
</dbReference>
<dbReference type="InterPro" id="IPR036388">
    <property type="entry name" value="WH-like_DNA-bd_sf"/>
</dbReference>
<dbReference type="GO" id="GO:0004386">
    <property type="term" value="F:helicase activity"/>
    <property type="evidence" value="ECO:0007669"/>
    <property type="project" value="UniProtKB-KW"/>
</dbReference>
<dbReference type="Pfam" id="PF00271">
    <property type="entry name" value="Helicase_C"/>
    <property type="match status" value="1"/>
</dbReference>
<dbReference type="Gene3D" id="3.40.50.300">
    <property type="entry name" value="P-loop containing nucleotide triphosphate hydrolases"/>
    <property type="match status" value="1"/>
</dbReference>
<dbReference type="AlphaFoldDB" id="A0A1J6KFE7"/>
<dbReference type="PROSITE" id="PS51194">
    <property type="entry name" value="HELICASE_CTER"/>
    <property type="match status" value="1"/>
</dbReference>
<dbReference type="FunFam" id="1.10.10.10:FF:000024">
    <property type="entry name" value="U5 small nuclear ribonucleoprotein helicase"/>
    <property type="match status" value="1"/>
</dbReference>
<name>A0A1J6KFE7_NICAT</name>
<proteinExistence type="inferred from homology"/>
<dbReference type="InterPro" id="IPR050474">
    <property type="entry name" value="Hel308_SKI2-like"/>
</dbReference>
<accession>A0A1J6KFE7</accession>
<dbReference type="Pfam" id="PF23445">
    <property type="entry name" value="WHD_SNRNP200"/>
    <property type="match status" value="1"/>
</dbReference>
<keyword evidence="3" id="KW-0378">Hydrolase</keyword>
<evidence type="ECO:0000256" key="5">
    <source>
        <dbReference type="ARBA" id="ARBA00022840"/>
    </source>
</evidence>
<dbReference type="EMBL" id="MJEQ01004271">
    <property type="protein sequence ID" value="OIT21539.1"/>
    <property type="molecule type" value="Genomic_DNA"/>
</dbReference>
<evidence type="ECO:0000256" key="3">
    <source>
        <dbReference type="ARBA" id="ARBA00022801"/>
    </source>
</evidence>
<dbReference type="InterPro" id="IPR057842">
    <property type="entry name" value="WH_MER3"/>
</dbReference>
<keyword evidence="5" id="KW-0067">ATP-binding</keyword>
<dbReference type="SUPFAM" id="SSF46785">
    <property type="entry name" value="Winged helix' DNA-binding domain"/>
    <property type="match status" value="1"/>
</dbReference>
<gene>
    <name evidence="7" type="primary">BRR2A_1</name>
    <name evidence="7" type="ORF">A4A49_35784</name>
</gene>
<dbReference type="SUPFAM" id="SSF52540">
    <property type="entry name" value="P-loop containing nucleoside triphosphate hydrolases"/>
    <property type="match status" value="1"/>
</dbReference>
<dbReference type="GO" id="GO:0005634">
    <property type="term" value="C:nucleus"/>
    <property type="evidence" value="ECO:0007669"/>
    <property type="project" value="TreeGrafter"/>
</dbReference>
<dbReference type="InterPro" id="IPR004179">
    <property type="entry name" value="Sec63-dom"/>
</dbReference>
<dbReference type="InterPro" id="IPR036390">
    <property type="entry name" value="WH_DNA-bd_sf"/>
</dbReference>
<dbReference type="PANTHER" id="PTHR47961:SF4">
    <property type="entry name" value="ACTIVATING SIGNAL COINTEGRATOR 1 COMPLEX SUBUNIT 3"/>
    <property type="match status" value="1"/>
</dbReference>
<dbReference type="CDD" id="cd18795">
    <property type="entry name" value="SF2_C_Ski2"/>
    <property type="match status" value="1"/>
</dbReference>
<protein>
    <submittedName>
        <fullName evidence="7">Dexh-box atp-dependent rna helicase dexh12</fullName>
    </submittedName>
</protein>
<dbReference type="Pfam" id="PF02889">
    <property type="entry name" value="Sec63"/>
    <property type="match status" value="1"/>
</dbReference>
<keyword evidence="2" id="KW-0547">Nucleotide-binding</keyword>
<dbReference type="Gene3D" id="1.10.10.10">
    <property type="entry name" value="Winged helix-like DNA-binding domain superfamily/Winged helix DNA-binding domain"/>
    <property type="match status" value="1"/>
</dbReference>
<keyword evidence="4 7" id="KW-0347">Helicase</keyword>
<sequence length="270" mass="30779">MNDVCYEKVIRVAGKHQSQTELVKSNDLKYLLPYGFAIPHVGLDRTDRQFMEELFADGHVQVLVSTTTLAWGVNLPAHTVIIKGTTIYNPEKAAWTELSPLDVMQMLGRAGRPQYDTNGEGIIITRHSELQYYLSLMNQRLPIESQFISKLPDQLNAEIVLGTVQNAKEACKWLLYTYLCVRMVRNPTLYGLKTDFALDERCADLVHSAVTLLDKNNLIKYDRKSEYFQVTDLGRVASYYYITHGTISTYNEHLKPTMGDIELCQLFSLS</sequence>
<evidence type="ECO:0000256" key="1">
    <source>
        <dbReference type="ARBA" id="ARBA00008894"/>
    </source>
</evidence>
<reference evidence="7" key="1">
    <citation type="submission" date="2016-11" db="EMBL/GenBank/DDBJ databases">
        <title>The genome of Nicotiana attenuata.</title>
        <authorList>
            <person name="Xu S."/>
            <person name="Brockmoeller T."/>
            <person name="Gaquerel E."/>
            <person name="Navarro A."/>
            <person name="Kuhl H."/>
            <person name="Gase K."/>
            <person name="Ling Z."/>
            <person name="Zhou W."/>
            <person name="Kreitzer C."/>
            <person name="Stanke M."/>
            <person name="Tang H."/>
            <person name="Lyons E."/>
            <person name="Pandey P."/>
            <person name="Pandey S.P."/>
            <person name="Timmermann B."/>
            <person name="Baldwin I.T."/>
        </authorList>
    </citation>
    <scope>NUCLEOTIDE SEQUENCE [LARGE SCALE GENOMIC DNA]</scope>
    <source>
        <strain evidence="7">UT</strain>
    </source>
</reference>
<evidence type="ECO:0000313" key="7">
    <source>
        <dbReference type="EMBL" id="OIT21539.1"/>
    </source>
</evidence>
<dbReference type="Gene3D" id="1.10.3380.10">
    <property type="entry name" value="Sec63 N-terminal domain-like domain"/>
    <property type="match status" value="1"/>
</dbReference>
<comment type="caution">
    <text evidence="7">The sequence shown here is derived from an EMBL/GenBank/DDBJ whole genome shotgun (WGS) entry which is preliminary data.</text>
</comment>
<dbReference type="STRING" id="49451.A0A1J6KFE7"/>
<evidence type="ECO:0000313" key="8">
    <source>
        <dbReference type="Proteomes" id="UP000187609"/>
    </source>
</evidence>
<dbReference type="SMR" id="A0A1J6KFE7"/>
<evidence type="ECO:0000256" key="4">
    <source>
        <dbReference type="ARBA" id="ARBA00022806"/>
    </source>
</evidence>
<dbReference type="SMART" id="SM00490">
    <property type="entry name" value="HELICc"/>
    <property type="match status" value="1"/>
</dbReference>
<dbReference type="InterPro" id="IPR027417">
    <property type="entry name" value="P-loop_NTPase"/>
</dbReference>
<evidence type="ECO:0000256" key="2">
    <source>
        <dbReference type="ARBA" id="ARBA00022741"/>
    </source>
</evidence>
<dbReference type="Proteomes" id="UP000187609">
    <property type="component" value="Unassembled WGS sequence"/>
</dbReference>
<keyword evidence="8" id="KW-1185">Reference proteome</keyword>
<dbReference type="GO" id="GO:0016787">
    <property type="term" value="F:hydrolase activity"/>
    <property type="evidence" value="ECO:0007669"/>
    <property type="project" value="UniProtKB-KW"/>
</dbReference>
<comment type="similarity">
    <text evidence="1">Belongs to the disease resistance NB-LRR family.</text>
</comment>
<organism evidence="7 8">
    <name type="scientific">Nicotiana attenuata</name>
    <name type="common">Coyote tobacco</name>
    <dbReference type="NCBI Taxonomy" id="49451"/>
    <lineage>
        <taxon>Eukaryota</taxon>
        <taxon>Viridiplantae</taxon>
        <taxon>Streptophyta</taxon>
        <taxon>Embryophyta</taxon>
        <taxon>Tracheophyta</taxon>
        <taxon>Spermatophyta</taxon>
        <taxon>Magnoliopsida</taxon>
        <taxon>eudicotyledons</taxon>
        <taxon>Gunneridae</taxon>
        <taxon>Pentapetalae</taxon>
        <taxon>asterids</taxon>
        <taxon>lamiids</taxon>
        <taxon>Solanales</taxon>
        <taxon>Solanaceae</taxon>
        <taxon>Nicotianoideae</taxon>
        <taxon>Nicotianeae</taxon>
        <taxon>Nicotiana</taxon>
    </lineage>
</organism>
<dbReference type="InterPro" id="IPR001650">
    <property type="entry name" value="Helicase_C-like"/>
</dbReference>
<evidence type="ECO:0000259" key="6">
    <source>
        <dbReference type="PROSITE" id="PS51194"/>
    </source>
</evidence>